<evidence type="ECO:0000259" key="4">
    <source>
        <dbReference type="PROSITE" id="PS50822"/>
    </source>
</evidence>
<dbReference type="Pfam" id="PF02170">
    <property type="entry name" value="PAZ"/>
    <property type="match status" value="1"/>
</dbReference>
<dbReference type="PROSITE" id="PS50822">
    <property type="entry name" value="PIWI"/>
    <property type="match status" value="1"/>
</dbReference>
<dbReference type="InterPro" id="IPR003165">
    <property type="entry name" value="Piwi"/>
</dbReference>
<dbReference type="InterPro" id="IPR032474">
    <property type="entry name" value="Argonaute_N"/>
</dbReference>
<dbReference type="PROSITE" id="PS50821">
    <property type="entry name" value="PAZ"/>
    <property type="match status" value="1"/>
</dbReference>
<accession>A0ABQ7I2M8</accession>
<dbReference type="InterPro" id="IPR012337">
    <property type="entry name" value="RNaseH-like_sf"/>
</dbReference>
<keyword evidence="6" id="KW-1185">Reference proteome</keyword>
<dbReference type="CDD" id="cd02846">
    <property type="entry name" value="PAZ_argonaute_like"/>
    <property type="match status" value="1"/>
</dbReference>
<dbReference type="CDD" id="cd04657">
    <property type="entry name" value="Piwi_ago-like"/>
    <property type="match status" value="1"/>
</dbReference>
<dbReference type="Pfam" id="PF08699">
    <property type="entry name" value="ArgoL1"/>
    <property type="match status" value="1"/>
</dbReference>
<dbReference type="Pfam" id="PF16487">
    <property type="entry name" value="ArgoMid"/>
    <property type="match status" value="1"/>
</dbReference>
<evidence type="ECO:0000256" key="2">
    <source>
        <dbReference type="SAM" id="MobiDB-lite"/>
    </source>
</evidence>
<evidence type="ECO:0000256" key="1">
    <source>
        <dbReference type="RuleBase" id="RU361178"/>
    </source>
</evidence>
<feature type="compositionally biased region" description="Basic and acidic residues" evidence="2">
    <location>
        <begin position="720"/>
        <end position="741"/>
    </location>
</feature>
<evidence type="ECO:0000313" key="5">
    <source>
        <dbReference type="EMBL" id="KAF7684678.1"/>
    </source>
</evidence>
<dbReference type="InterPro" id="IPR036085">
    <property type="entry name" value="PAZ_dom_sf"/>
</dbReference>
<dbReference type="SUPFAM" id="SSF101690">
    <property type="entry name" value="PAZ domain"/>
    <property type="match status" value="1"/>
</dbReference>
<dbReference type="PANTHER" id="PTHR22891">
    <property type="entry name" value="EUKARYOTIC TRANSLATION INITIATION FACTOR 2C"/>
    <property type="match status" value="1"/>
</dbReference>
<evidence type="ECO:0000259" key="3">
    <source>
        <dbReference type="PROSITE" id="PS50821"/>
    </source>
</evidence>
<dbReference type="SMART" id="SM00949">
    <property type="entry name" value="PAZ"/>
    <property type="match status" value="1"/>
</dbReference>
<dbReference type="SMART" id="SM01163">
    <property type="entry name" value="DUF1785"/>
    <property type="match status" value="1"/>
</dbReference>
<feature type="region of interest" description="Disordered" evidence="2">
    <location>
        <begin position="700"/>
        <end position="741"/>
    </location>
</feature>
<comment type="similarity">
    <text evidence="1">Belongs to the argonaute family.</text>
</comment>
<dbReference type="Pfam" id="PF16486">
    <property type="entry name" value="ArgoN"/>
    <property type="match status" value="1"/>
</dbReference>
<comment type="caution">
    <text evidence="5">The sequence shown here is derived from an EMBL/GenBank/DDBJ whole genome shotgun (WGS) entry which is preliminary data.</text>
</comment>
<dbReference type="Pfam" id="PF02171">
    <property type="entry name" value="Piwi"/>
    <property type="match status" value="1"/>
</dbReference>
<dbReference type="Gene3D" id="3.40.50.2300">
    <property type="match status" value="1"/>
</dbReference>
<dbReference type="InterPro" id="IPR003100">
    <property type="entry name" value="PAZ_dom"/>
</dbReference>
<proteinExistence type="inferred from homology"/>
<dbReference type="Gene3D" id="2.170.260.10">
    <property type="entry name" value="paz domain"/>
    <property type="match status" value="1"/>
</dbReference>
<gene>
    <name evidence="5" type="primary">AGO1B</name>
    <name evidence="5" type="ORF">TCON_0123</name>
</gene>
<dbReference type="InterPro" id="IPR036397">
    <property type="entry name" value="RNaseH_sf"/>
</dbReference>
<evidence type="ECO:0000313" key="6">
    <source>
        <dbReference type="Proteomes" id="UP001516464"/>
    </source>
</evidence>
<name>A0ABQ7I2M8_9MICR</name>
<dbReference type="InterPro" id="IPR045246">
    <property type="entry name" value="Piwi_ago-like"/>
</dbReference>
<dbReference type="SUPFAM" id="SSF53098">
    <property type="entry name" value="Ribonuclease H-like"/>
    <property type="match status" value="1"/>
</dbReference>
<dbReference type="SMART" id="SM00950">
    <property type="entry name" value="Piwi"/>
    <property type="match status" value="1"/>
</dbReference>
<organism evidence="5 6">
    <name type="scientific">Astathelohania contejeani</name>
    <dbReference type="NCBI Taxonomy" id="164912"/>
    <lineage>
        <taxon>Eukaryota</taxon>
        <taxon>Fungi</taxon>
        <taxon>Fungi incertae sedis</taxon>
        <taxon>Microsporidia</taxon>
        <taxon>Astathelohaniidae</taxon>
        <taxon>Astathelohania</taxon>
    </lineage>
</organism>
<protein>
    <submittedName>
        <fullName evidence="5">Protein argonaute 1B</fullName>
    </submittedName>
</protein>
<dbReference type="Gene3D" id="3.30.420.10">
    <property type="entry name" value="Ribonuclease H-like superfamily/Ribonuclease H"/>
    <property type="match status" value="1"/>
</dbReference>
<feature type="domain" description="Piwi" evidence="4">
    <location>
        <begin position="495"/>
        <end position="832"/>
    </location>
</feature>
<dbReference type="InterPro" id="IPR014811">
    <property type="entry name" value="ArgoL1"/>
</dbReference>
<dbReference type="Proteomes" id="UP001516464">
    <property type="component" value="Unassembled WGS sequence"/>
</dbReference>
<sequence>MPMSDVLKNFPALRIRDNPKGKEIQVKCNMIRIQRPLDCTVHHYHVSISPEVNKKIMPDFWSRIVEVYKNEIFDGVAIAFDGMSMLITNQKLKQDNIKVEFKQGKEGPHMKVYNLEISFKNSYDLSMITQACKSTKAPDISTYIQCFEIITRQYQESNYFGTGRKCYTETDATSISKGLEIWNGLSQTLKISNIGPALNVDLSFAVFYEPITILNFISKISARISRGREEQTNFNNLPKNFWIDLERALKNLNMITLHRKEGKNFTIKLSGISSEPANELTFEMENGVKMTIAEYFAKAYHPLNHPNLPVAIIKKKGKLLYYPLEVLQIKPRQKCNKKLDEFQTSEMLKLAAKTPNRRFEIIQKKISELKINSNKKLDEFGIAFDNKFINCKGYVLTPPTLQFSSSGKKQTVQPERGGWNLRDVSAIRPVTIKKWLVIYLHKASREAENNIDNAMSSLIRFSQSFGLNLSKNYKIINATSPSDYLKQLRTYQPEFCIVILPDKTSSVYQEVKCLSETNNLGIVTQCILLSNLSKCRDATFCSNLMIKINVKMGGINNVLADKCRGIACSKDTIVFGADVTHPGAGDLDGPSIVAVVASMNDTLTKYSTIIRVQERREEVIEGLSGIVKEMLLKYKSFNNVVPSKMIFFRDGVGESQFYSVFENEICAIKDAISQCKIKMELTFIVVQKRHSIRFKTDDDKQDVSDYKSGLKGGSNYRGDYNNRRGDNRGGDRNPKVLKKEPTGNVVPGTVIDDICHPVYFDFYLVSHHALQGTARPIRYQVLYNESNYDSGSIMNMVYGLCHLYARATKAVSIVHPIYYAHLAAARAKCYLRKTKNSEVLKLINPTAKLEDNLYYL</sequence>
<reference evidence="5 6" key="1">
    <citation type="submission" date="2019-01" db="EMBL/GenBank/DDBJ databases">
        <title>Genomes sequencing and comparative genomics of infectious freshwater microsporidia, Cucumispora dikerogammari and Thelohania contejeani.</title>
        <authorList>
            <person name="Cormier A."/>
            <person name="Giraud I."/>
            <person name="Wattier R."/>
            <person name="Teixeira M."/>
            <person name="Grandjean F."/>
            <person name="Rigaud T."/>
            <person name="Cordaux R."/>
        </authorList>
    </citation>
    <scope>NUCLEOTIDE SEQUENCE [LARGE SCALE GENOMIC DNA]</scope>
    <source>
        <strain evidence="5">T1</strain>
        <tissue evidence="5">Spores</tissue>
    </source>
</reference>
<dbReference type="EMBL" id="SBIQ01000004">
    <property type="protein sequence ID" value="KAF7684678.1"/>
    <property type="molecule type" value="Genomic_DNA"/>
</dbReference>
<dbReference type="InterPro" id="IPR032473">
    <property type="entry name" value="Argonaute_Mid_dom"/>
</dbReference>
<feature type="domain" description="PAZ" evidence="3">
    <location>
        <begin position="212"/>
        <end position="331"/>
    </location>
</feature>